<organism evidence="2 3">
    <name type="scientific">Paenibacillus allorhizosphaerae</name>
    <dbReference type="NCBI Taxonomy" id="2849866"/>
    <lineage>
        <taxon>Bacteria</taxon>
        <taxon>Bacillati</taxon>
        <taxon>Bacillota</taxon>
        <taxon>Bacilli</taxon>
        <taxon>Bacillales</taxon>
        <taxon>Paenibacillaceae</taxon>
        <taxon>Paenibacillus</taxon>
    </lineage>
</organism>
<name>A0ABN7TM76_9BACL</name>
<evidence type="ECO:0000313" key="3">
    <source>
        <dbReference type="Proteomes" id="UP000730618"/>
    </source>
</evidence>
<proteinExistence type="predicted"/>
<protein>
    <submittedName>
        <fullName evidence="2">Uncharacterized protein</fullName>
    </submittedName>
</protein>
<feature type="coiled-coil region" evidence="1">
    <location>
        <begin position="43"/>
        <end position="70"/>
    </location>
</feature>
<dbReference type="RefSeq" id="WP_218100112.1">
    <property type="nucleotide sequence ID" value="NZ_CAJVCE010000010.1"/>
</dbReference>
<reference evidence="2 3" key="1">
    <citation type="submission" date="2021-06" db="EMBL/GenBank/DDBJ databases">
        <authorList>
            <person name="Criscuolo A."/>
        </authorList>
    </citation>
    <scope>NUCLEOTIDE SEQUENCE [LARGE SCALE GENOMIC DNA]</scope>
    <source>
        <strain evidence="3">CIP 111802</strain>
    </source>
</reference>
<accession>A0ABN7TM76</accession>
<keyword evidence="3" id="KW-1185">Reference proteome</keyword>
<dbReference type="EMBL" id="CAJVCE010000010">
    <property type="protein sequence ID" value="CAG7646744.1"/>
    <property type="molecule type" value="Genomic_DNA"/>
</dbReference>
<dbReference type="Proteomes" id="UP000730618">
    <property type="component" value="Unassembled WGS sequence"/>
</dbReference>
<sequence>MRVRKKSRTRDVLFGYDAREARRYFSALDEQIGQVERQREQQRRFALREQARLKNEAAAIQAELAQAEKLEAGLKKWIRRNRNP</sequence>
<evidence type="ECO:0000256" key="1">
    <source>
        <dbReference type="SAM" id="Coils"/>
    </source>
</evidence>
<keyword evidence="1" id="KW-0175">Coiled coil</keyword>
<evidence type="ECO:0000313" key="2">
    <source>
        <dbReference type="EMBL" id="CAG7646744.1"/>
    </source>
</evidence>
<gene>
    <name evidence="2" type="ORF">PAECIP111802_03820</name>
</gene>
<comment type="caution">
    <text evidence="2">The sequence shown here is derived from an EMBL/GenBank/DDBJ whole genome shotgun (WGS) entry which is preliminary data.</text>
</comment>